<evidence type="ECO:0008006" key="3">
    <source>
        <dbReference type="Google" id="ProtNLM"/>
    </source>
</evidence>
<dbReference type="Gene3D" id="3.60.15.10">
    <property type="entry name" value="Ribonuclease Z/Hydroxyacylglutathione hydrolase-like"/>
    <property type="match status" value="1"/>
</dbReference>
<sequence length="324" mass="37280">MTKIIFKDVGQGDSIIIEWLDDNQENKIGIIDCKKNNSLNPILKHIQDTNVTHIEFIILSHPHRDHYSGLKELLVYCYDNEITIGSFLHTLNNDIEVEYWTYFEPNLTNALELADVFDIVNKSYNVNLNEIVKLSVGYTIPLNKTDYLKCLSPSHLEITEYLKALKFIPIEHRMKRSKVANLLSSLFKLKLGDKYILLTSDVEKISFDRVKNKNSNLFHDKINVLSQIPHHGSDTNHEPSFWSQLILNETSEAVISAGEHKLYMHPHFNVINDFSGMGYKISSTNVINGMEEFVEIIKIKSLTLDTDSLIAEEYYLSGDKIFNL</sequence>
<dbReference type="Proteomes" id="UP000629963">
    <property type="component" value="Unassembled WGS sequence"/>
</dbReference>
<keyword evidence="2" id="KW-1185">Reference proteome</keyword>
<evidence type="ECO:0000313" key="1">
    <source>
        <dbReference type="EMBL" id="MBC5842630.1"/>
    </source>
</evidence>
<comment type="caution">
    <text evidence="1">The sequence shown here is derived from an EMBL/GenBank/DDBJ whole genome shotgun (WGS) entry which is preliminary data.</text>
</comment>
<proteinExistence type="predicted"/>
<organism evidence="1 2">
    <name type="scientific">Flavobacterium kayseriense</name>
    <dbReference type="NCBI Taxonomy" id="2764714"/>
    <lineage>
        <taxon>Bacteria</taxon>
        <taxon>Pseudomonadati</taxon>
        <taxon>Bacteroidota</taxon>
        <taxon>Flavobacteriia</taxon>
        <taxon>Flavobacteriales</taxon>
        <taxon>Flavobacteriaceae</taxon>
        <taxon>Flavobacterium</taxon>
    </lineage>
</organism>
<dbReference type="PANTHER" id="PTHR30619:SF1">
    <property type="entry name" value="RECOMBINATION PROTEIN 2"/>
    <property type="match status" value="1"/>
</dbReference>
<name>A0ABR7JAW1_9FLAO</name>
<gene>
    <name evidence="1" type="ORF">H8R23_14545</name>
</gene>
<protein>
    <recommendedName>
        <fullName evidence="3">Metallo-beta-lactamase domain-containing protein</fullName>
    </recommendedName>
</protein>
<dbReference type="RefSeq" id="WP_187011122.1">
    <property type="nucleotide sequence ID" value="NZ_JACRUI010000005.1"/>
</dbReference>
<dbReference type="PANTHER" id="PTHR30619">
    <property type="entry name" value="DNA INTERNALIZATION/COMPETENCE PROTEIN COMEC/REC2"/>
    <property type="match status" value="1"/>
</dbReference>
<accession>A0ABR7JAW1</accession>
<evidence type="ECO:0000313" key="2">
    <source>
        <dbReference type="Proteomes" id="UP000629963"/>
    </source>
</evidence>
<reference evidence="1 2" key="1">
    <citation type="submission" date="2020-08" db="EMBL/GenBank/DDBJ databases">
        <title>Description of novel Flavobacterium F-380 isolate.</title>
        <authorList>
            <person name="Saticioglu I.B."/>
            <person name="Duman M."/>
            <person name="Altun S."/>
        </authorList>
    </citation>
    <scope>NUCLEOTIDE SEQUENCE [LARGE SCALE GENOMIC DNA]</scope>
    <source>
        <strain evidence="1 2">F-380</strain>
    </source>
</reference>
<dbReference type="InterPro" id="IPR036866">
    <property type="entry name" value="RibonucZ/Hydroxyglut_hydro"/>
</dbReference>
<dbReference type="SUPFAM" id="SSF56281">
    <property type="entry name" value="Metallo-hydrolase/oxidoreductase"/>
    <property type="match status" value="1"/>
</dbReference>
<dbReference type="InterPro" id="IPR052159">
    <property type="entry name" value="Competence_DNA_uptake"/>
</dbReference>
<dbReference type="EMBL" id="JACRUJ010000005">
    <property type="protein sequence ID" value="MBC5842630.1"/>
    <property type="molecule type" value="Genomic_DNA"/>
</dbReference>